<gene>
    <name evidence="2" type="ORF">Harman_20890</name>
</gene>
<evidence type="ECO:0000256" key="1">
    <source>
        <dbReference type="SAM" id="Phobius"/>
    </source>
</evidence>
<feature type="transmembrane region" description="Helical" evidence="1">
    <location>
        <begin position="35"/>
        <end position="58"/>
    </location>
</feature>
<reference evidence="2 3" key="1">
    <citation type="submission" date="2019-02" db="EMBL/GenBank/DDBJ databases">
        <title>Haloarcula mannanilyticum sp. nov., a mannan degrading haloarchaeon isolated from commercial salt.</title>
        <authorList>
            <person name="Enomoto S."/>
            <person name="Shimane Y."/>
            <person name="Kamekura M."/>
            <person name="Ito T."/>
            <person name="Moriya O."/>
            <person name="Ihara K."/>
            <person name="Takahashi-Ando N."/>
            <person name="Fukushima Y."/>
            <person name="Yoshida Y."/>
            <person name="Usama R."/>
            <person name="Takai K."/>
            <person name="Minegishi H."/>
        </authorList>
    </citation>
    <scope>NUCLEOTIDE SEQUENCE [LARGE SCALE GENOMIC DNA]</scope>
    <source>
        <strain evidence="2 3">MD130-1</strain>
    </source>
</reference>
<name>A0A4C2EI61_9EURY</name>
<proteinExistence type="predicted"/>
<dbReference type="RefSeq" id="WP_200830876.1">
    <property type="nucleotide sequence ID" value="NZ_BIXZ01000002.1"/>
</dbReference>
<dbReference type="OrthoDB" id="275441at2157"/>
<comment type="caution">
    <text evidence="2">The sequence shown here is derived from an EMBL/GenBank/DDBJ whole genome shotgun (WGS) entry which is preliminary data.</text>
</comment>
<keyword evidence="1" id="KW-0472">Membrane</keyword>
<evidence type="ECO:0000313" key="2">
    <source>
        <dbReference type="EMBL" id="GCF14154.1"/>
    </source>
</evidence>
<organism evidence="2 3">
    <name type="scientific">Haloarcula mannanilytica</name>
    <dbReference type="NCBI Taxonomy" id="2509225"/>
    <lineage>
        <taxon>Archaea</taxon>
        <taxon>Methanobacteriati</taxon>
        <taxon>Methanobacteriota</taxon>
        <taxon>Stenosarchaea group</taxon>
        <taxon>Halobacteria</taxon>
        <taxon>Halobacteriales</taxon>
        <taxon>Haloarculaceae</taxon>
        <taxon>Haloarcula</taxon>
    </lineage>
</organism>
<dbReference type="Proteomes" id="UP000304382">
    <property type="component" value="Unassembled WGS sequence"/>
</dbReference>
<accession>A0A4C2EI61</accession>
<feature type="transmembrane region" description="Helical" evidence="1">
    <location>
        <begin position="7"/>
        <end position="29"/>
    </location>
</feature>
<protein>
    <submittedName>
        <fullName evidence="2">Uncharacterized protein</fullName>
    </submittedName>
</protein>
<dbReference type="AlphaFoldDB" id="A0A4C2EI61"/>
<sequence length="71" mass="7932">MKLSKTVFRFMLVIMSFLTLLTAALFLFQEPGTDGYVISVVSLVIQIGFLLVVGIALYRDWDPFAAVEDSL</sequence>
<keyword evidence="3" id="KW-1185">Reference proteome</keyword>
<dbReference type="EMBL" id="BIXZ01000002">
    <property type="protein sequence ID" value="GCF14154.1"/>
    <property type="molecule type" value="Genomic_DNA"/>
</dbReference>
<evidence type="ECO:0000313" key="3">
    <source>
        <dbReference type="Proteomes" id="UP000304382"/>
    </source>
</evidence>
<keyword evidence="1" id="KW-1133">Transmembrane helix</keyword>
<keyword evidence="1" id="KW-0812">Transmembrane</keyword>